<dbReference type="EMBL" id="VIWU01000001">
    <property type="protein sequence ID" value="TWF76360.1"/>
    <property type="molecule type" value="Genomic_DNA"/>
</dbReference>
<keyword evidence="2" id="KW-1185">Reference proteome</keyword>
<sequence>MVSARATGRQGAAAALGCVGWNRVREQEWGGAARQVASGSTGGTSFFSSRSGGGVAFVRFGFGGV</sequence>
<dbReference type="AlphaFoldDB" id="A0A561SNC7"/>
<protein>
    <submittedName>
        <fullName evidence="1">Uncharacterized protein</fullName>
    </submittedName>
</protein>
<proteinExistence type="predicted"/>
<evidence type="ECO:0000313" key="2">
    <source>
        <dbReference type="Proteomes" id="UP000321261"/>
    </source>
</evidence>
<dbReference type="Proteomes" id="UP000321261">
    <property type="component" value="Unassembled WGS sequence"/>
</dbReference>
<organism evidence="1 2">
    <name type="scientific">Pseudonocardia hierapolitana</name>
    <dbReference type="NCBI Taxonomy" id="1128676"/>
    <lineage>
        <taxon>Bacteria</taxon>
        <taxon>Bacillati</taxon>
        <taxon>Actinomycetota</taxon>
        <taxon>Actinomycetes</taxon>
        <taxon>Pseudonocardiales</taxon>
        <taxon>Pseudonocardiaceae</taxon>
        <taxon>Pseudonocardia</taxon>
    </lineage>
</organism>
<name>A0A561SNC7_9PSEU</name>
<accession>A0A561SNC7</accession>
<gene>
    <name evidence="1" type="ORF">FHX44_112250</name>
</gene>
<comment type="caution">
    <text evidence="1">The sequence shown here is derived from an EMBL/GenBank/DDBJ whole genome shotgun (WGS) entry which is preliminary data.</text>
</comment>
<reference evidence="1 2" key="1">
    <citation type="submission" date="2019-06" db="EMBL/GenBank/DDBJ databases">
        <title>Sequencing the genomes of 1000 actinobacteria strains.</title>
        <authorList>
            <person name="Klenk H.-P."/>
        </authorList>
    </citation>
    <scope>NUCLEOTIDE SEQUENCE [LARGE SCALE GENOMIC DNA]</scope>
    <source>
        <strain evidence="1 2">DSM 45671</strain>
    </source>
</reference>
<evidence type="ECO:0000313" key="1">
    <source>
        <dbReference type="EMBL" id="TWF76360.1"/>
    </source>
</evidence>